<reference evidence="2" key="1">
    <citation type="submission" date="2023-10" db="EMBL/GenBank/DDBJ databases">
        <authorList>
            <person name="Chen Y."/>
            <person name="Shah S."/>
            <person name="Dougan E. K."/>
            <person name="Thang M."/>
            <person name="Chan C."/>
        </authorList>
    </citation>
    <scope>NUCLEOTIDE SEQUENCE [LARGE SCALE GENOMIC DNA]</scope>
</reference>
<evidence type="ECO:0000256" key="1">
    <source>
        <dbReference type="SAM" id="MobiDB-lite"/>
    </source>
</evidence>
<dbReference type="Proteomes" id="UP001189429">
    <property type="component" value="Unassembled WGS sequence"/>
</dbReference>
<feature type="compositionally biased region" description="Low complexity" evidence="1">
    <location>
        <begin position="381"/>
        <end position="429"/>
    </location>
</feature>
<organism evidence="2 3">
    <name type="scientific">Prorocentrum cordatum</name>
    <dbReference type="NCBI Taxonomy" id="2364126"/>
    <lineage>
        <taxon>Eukaryota</taxon>
        <taxon>Sar</taxon>
        <taxon>Alveolata</taxon>
        <taxon>Dinophyceae</taxon>
        <taxon>Prorocentrales</taxon>
        <taxon>Prorocentraceae</taxon>
        <taxon>Prorocentrum</taxon>
    </lineage>
</organism>
<evidence type="ECO:0000313" key="3">
    <source>
        <dbReference type="Proteomes" id="UP001189429"/>
    </source>
</evidence>
<protein>
    <submittedName>
        <fullName evidence="2">Uncharacterized protein</fullName>
    </submittedName>
</protein>
<evidence type="ECO:0000313" key="2">
    <source>
        <dbReference type="EMBL" id="CAK0813169.1"/>
    </source>
</evidence>
<feature type="region of interest" description="Disordered" evidence="1">
    <location>
        <begin position="1"/>
        <end position="41"/>
    </location>
</feature>
<feature type="compositionally biased region" description="Acidic residues" evidence="1">
    <location>
        <begin position="341"/>
        <end position="356"/>
    </location>
</feature>
<keyword evidence="3" id="KW-1185">Reference proteome</keyword>
<dbReference type="EMBL" id="CAUYUJ010005313">
    <property type="protein sequence ID" value="CAK0813169.1"/>
    <property type="molecule type" value="Genomic_DNA"/>
</dbReference>
<name>A0ABN9R6Q1_9DINO</name>
<gene>
    <name evidence="2" type="ORF">PCOR1329_LOCUS17181</name>
</gene>
<sequence>MAEDMELLGLGGGDSDSENGGPPAGGEGAAQADGSSNESDYSIDEHDCLGCDVTSRKMCPISVLRQARYRKKPFHNKKTGVIRKRKAPSGRWCGNCFNFWRSNFKKEVPNLEDFEDITREKPHLKAKWKKMNGNYIRAKGGGKSRVRNGKPKRVSKRTSVRDQLVDGGVYFYTPSAYKRKFGCPKENKAKPHTVKKKDGTLLHGYAVRHGEEGVFQLNSIVENETVLEESLLNQEEQLHEEHAEEALGLVRGLTDSGVLARSNSRPFPKGPGVGSVGQPELNQLVVIKVRDMSDNPQEAAAASGPTVQLEKDVIEMGRLADLRKRAADQSAALEQSQASSESDDGKDDKDGEESEDGSVSASNSDSDACSGARPLVKNPGTKKAAAAQPPAKKSKTSAVTASTAASTPKTSRKSVGGSSAAGSVRSGSAPPKDDKIAAHAKELLHPLEVAYVDFIAGKWAAYNPRPLSQMLKDIVVAINAANRFLKAKGSKQVGADAEIEKLQKHVEAMTAISGFKKYWTKFQGLDATTAYQQQDAVKAKLIAGAAMPPYIAKIVIDKKVKETEDLEGQLGLIEDTNTVGGIGMLPAEEQAGHARALLLKVMSSFLDSMKTINDYDEGEAKFKGLVTAVLNRTSLPKPAVDDMKAINVYFIWKDKAVDSSNVAPMKSGVQAAVARLTQKKDSSCYLALLKRKKPAPYEMAVKGLTDMMKTVQQMEQKSQATAGILKAINKATSTLPSIDQKSIEQHIEKFIACVSECKKVNWKETNSDEVAEAMVTFMDRIAASIMFQVPSNVATADEDTQIAVVKWVGTQARLLTTYTQMLHGNMPEAKPLDEIPGRNQALQSWCGLLEYLKWFNVDAVLGADLPVDKLNIALSKMSNHDIKGLAQATNSIGVQGNVPYPIDLLDIIKLTIEVDREALTFLTTMNALGEFHKILPAPLCSVMKALIDIQSNNDGDEQDPITIEDHELLNISLNFAGHVDIPEELVTRVTADDVHTVLGKLDMKVGVAIVFNELKDKFSLSEGAEASIPSGDKSKRVPFLMKLLPALRAVIALDGYDKVSGLNAAKLWARFWCAAGLGSKAVAEPSLAQVGLQGNDQNNLFKNYNEKERDLTDLQVWMESASSDVLSDAVRANLSKTFKSWDDAKRTKMYNTLEAIANKIEAVGKSIGPNLIDTKSAMKNFEPEQMQIVKEMPGRQSLINAVKTMGETLTTWRLLASPVGGNFSVGEKSVSKLEEKIQEAIVQRGKAKSTIAVRSAFCILLSKDAALVSNYMVEMRNAKTTIPQKLKKQLEALQQQAGGTMQQSRTCWAEQWEEEIVRAAVSSCCRAEVLDSS</sequence>
<feature type="region of interest" description="Disordered" evidence="1">
    <location>
        <begin position="325"/>
        <end position="433"/>
    </location>
</feature>
<comment type="caution">
    <text evidence="2">The sequence shown here is derived from an EMBL/GenBank/DDBJ whole genome shotgun (WGS) entry which is preliminary data.</text>
</comment>
<proteinExistence type="predicted"/>
<accession>A0ABN9R6Q1</accession>
<feature type="compositionally biased region" description="Low complexity" evidence="1">
    <location>
        <begin position="328"/>
        <end position="340"/>
    </location>
</feature>